<dbReference type="Pfam" id="PF02709">
    <property type="entry name" value="Glyco_transf_7C"/>
    <property type="match status" value="1"/>
</dbReference>
<feature type="domain" description="Galactosyltransferase C-terminal" evidence="4">
    <location>
        <begin position="151"/>
        <end position="204"/>
    </location>
</feature>
<feature type="domain" description="Glycosyltransferase 2-like" evidence="3">
    <location>
        <begin position="12"/>
        <end position="138"/>
    </location>
</feature>
<dbReference type="HOGENOM" id="CLU_413711_0_0_11"/>
<dbReference type="Pfam" id="PF13439">
    <property type="entry name" value="Glyco_transf_4"/>
    <property type="match status" value="1"/>
</dbReference>
<evidence type="ECO:0000256" key="2">
    <source>
        <dbReference type="ARBA" id="ARBA00022679"/>
    </source>
</evidence>
<dbReference type="Pfam" id="PF13692">
    <property type="entry name" value="Glyco_trans_1_4"/>
    <property type="match status" value="1"/>
</dbReference>
<gene>
    <name evidence="6" type="ORF">D641_0109035</name>
</gene>
<sequence length="663" mass="71814">MTTSNTEAPDVSVIICVRNGEATLRRQLDALDVQQGEATFEILVIDNGSTDSTADLAREWIEEPEHAHVAARLVDGGTEPGIPRVRNLGASLARGRVLAFCDADDVVEPQWVSAFATAIDGDQLAGGRIIACSEKGEPRPDIFGEGLVATPYRPHVGNCNCAISRNLFFAVGGYDESLPRYGFEDVDLSWRVQEAGFPLIYVPGARVRFTVSGNRASIRKRYLLGKGRVVMAKRFPAYDSTQYTLTSTLRGVADDALALLRSVPRDRPAAKGAASRLVAGLGRVTAVAQYRIQGFPSRRLVLDEKHASARGASQRRIAIATNNGDIGGGEVMLLSIASALQELGLEVHVLAPTSPGGLLEEARSRGVATVPLHASHRAGYMLALARWRLRHLGIPLWCNGLVPTVATTAMGPRLAHLHILPTGVNALAARIGRMGARRVLAPSPYLASIIPGTTVLENWTEDIAFRPRCPERSGPLRVGFLGRLTRDKGVHVLARAMRQVIASTESEIRLVLAGENRFGDVDDDREISAALAPIEDHVERWGWVQREEFFDQVDIAVFPSVWGEPFGLVVAEAMAGGVPFVITDAGALPDVAGPEHPWIARSGDAEDLARVIVEAVTTEQPARDLVIEGSRQRWEQNYSTAAGRRRVASLLQGLAQDDRKETR</sequence>
<keyword evidence="1" id="KW-0328">Glycosyltransferase</keyword>
<keyword evidence="2 6" id="KW-0808">Transferase</keyword>
<dbReference type="InterPro" id="IPR029044">
    <property type="entry name" value="Nucleotide-diphossugar_trans"/>
</dbReference>
<protein>
    <submittedName>
        <fullName evidence="6">Glycosyl transferase family 1</fullName>
    </submittedName>
</protein>
<dbReference type="InterPro" id="IPR028098">
    <property type="entry name" value="Glyco_trans_4-like_N"/>
</dbReference>
<evidence type="ECO:0000259" key="4">
    <source>
        <dbReference type="Pfam" id="PF02709"/>
    </source>
</evidence>
<dbReference type="AlphaFoldDB" id="A0A022KW96"/>
<keyword evidence="7" id="KW-1185">Reference proteome</keyword>
<evidence type="ECO:0000256" key="1">
    <source>
        <dbReference type="ARBA" id="ARBA00022676"/>
    </source>
</evidence>
<dbReference type="Gene3D" id="3.40.50.2000">
    <property type="entry name" value="Glycogen Phosphorylase B"/>
    <property type="match status" value="2"/>
</dbReference>
<evidence type="ECO:0000313" key="7">
    <source>
        <dbReference type="Proteomes" id="UP000019754"/>
    </source>
</evidence>
<dbReference type="SUPFAM" id="SSF53756">
    <property type="entry name" value="UDP-Glycosyltransferase/glycogen phosphorylase"/>
    <property type="match status" value="1"/>
</dbReference>
<dbReference type="PANTHER" id="PTHR43685">
    <property type="entry name" value="GLYCOSYLTRANSFERASE"/>
    <property type="match status" value="1"/>
</dbReference>
<evidence type="ECO:0000313" key="6">
    <source>
        <dbReference type="EMBL" id="EYT49102.1"/>
    </source>
</evidence>
<dbReference type="InterPro" id="IPR001173">
    <property type="entry name" value="Glyco_trans_2-like"/>
</dbReference>
<dbReference type="InterPro" id="IPR027791">
    <property type="entry name" value="Galactosyl_T_C"/>
</dbReference>
<dbReference type="Gene3D" id="3.90.550.10">
    <property type="entry name" value="Spore Coat Polysaccharide Biosynthesis Protein SpsA, Chain A"/>
    <property type="match status" value="1"/>
</dbReference>
<dbReference type="Proteomes" id="UP000019754">
    <property type="component" value="Unassembled WGS sequence"/>
</dbReference>
<proteinExistence type="predicted"/>
<accession>A0A022KW96</accession>
<dbReference type="CDD" id="cd03801">
    <property type="entry name" value="GT4_PimA-like"/>
    <property type="match status" value="1"/>
</dbReference>
<reference evidence="6 7" key="1">
    <citation type="journal article" date="2013" name="Genome Announc.">
        <title>Draft genome sequence of an Actinobacterium, Brachybacterium muris strain UCD-AY4.</title>
        <authorList>
            <person name="Lo J.R."/>
            <person name="Lang J.M."/>
            <person name="Darling A.E."/>
            <person name="Eisen J.A."/>
            <person name="Coil D.A."/>
        </authorList>
    </citation>
    <scope>NUCLEOTIDE SEQUENCE [LARGE SCALE GENOMIC DNA]</scope>
    <source>
        <strain evidence="6 7">UCD-AY4</strain>
    </source>
</reference>
<dbReference type="PANTHER" id="PTHR43685:SF12">
    <property type="entry name" value="GLYCOSYL TRANSFERASE FAMILY 2"/>
    <property type="match status" value="1"/>
</dbReference>
<feature type="domain" description="Glycosyltransferase subfamily 4-like N-terminal" evidence="5">
    <location>
        <begin position="326"/>
        <end position="392"/>
    </location>
</feature>
<dbReference type="GO" id="GO:0016757">
    <property type="term" value="F:glycosyltransferase activity"/>
    <property type="evidence" value="ECO:0007669"/>
    <property type="project" value="UniProtKB-KW"/>
</dbReference>
<dbReference type="Pfam" id="PF00535">
    <property type="entry name" value="Glycos_transf_2"/>
    <property type="match status" value="1"/>
</dbReference>
<name>A0A022KW96_9MICO</name>
<organism evidence="6 7">
    <name type="scientific">Brachybacterium muris UCD-AY4</name>
    <dbReference type="NCBI Taxonomy" id="1249481"/>
    <lineage>
        <taxon>Bacteria</taxon>
        <taxon>Bacillati</taxon>
        <taxon>Actinomycetota</taxon>
        <taxon>Actinomycetes</taxon>
        <taxon>Micrococcales</taxon>
        <taxon>Dermabacteraceae</taxon>
        <taxon>Brachybacterium</taxon>
    </lineage>
</organism>
<dbReference type="STRING" id="1249481.D641_0109035"/>
<dbReference type="InterPro" id="IPR050834">
    <property type="entry name" value="Glycosyltransf_2"/>
</dbReference>
<dbReference type="SUPFAM" id="SSF53448">
    <property type="entry name" value="Nucleotide-diphospho-sugar transferases"/>
    <property type="match status" value="1"/>
</dbReference>
<evidence type="ECO:0000259" key="3">
    <source>
        <dbReference type="Pfam" id="PF00535"/>
    </source>
</evidence>
<comment type="caution">
    <text evidence="6">The sequence shown here is derived from an EMBL/GenBank/DDBJ whole genome shotgun (WGS) entry which is preliminary data.</text>
</comment>
<dbReference type="CDD" id="cd00761">
    <property type="entry name" value="Glyco_tranf_GTA_type"/>
    <property type="match status" value="1"/>
</dbReference>
<evidence type="ECO:0000259" key="5">
    <source>
        <dbReference type="Pfam" id="PF13439"/>
    </source>
</evidence>
<dbReference type="EMBL" id="AORC01000010">
    <property type="protein sequence ID" value="EYT49102.1"/>
    <property type="molecule type" value="Genomic_DNA"/>
</dbReference>